<accession>A0A176VSW8</accession>
<keyword evidence="2" id="KW-1185">Reference proteome</keyword>
<proteinExistence type="predicted"/>
<protein>
    <submittedName>
        <fullName evidence="1">Uncharacterized protein</fullName>
    </submittedName>
</protein>
<comment type="caution">
    <text evidence="1">The sequence shown here is derived from an EMBL/GenBank/DDBJ whole genome shotgun (WGS) entry which is preliminary data.</text>
</comment>
<organism evidence="1 2">
    <name type="scientific">Marchantia polymorpha subsp. ruderalis</name>
    <dbReference type="NCBI Taxonomy" id="1480154"/>
    <lineage>
        <taxon>Eukaryota</taxon>
        <taxon>Viridiplantae</taxon>
        <taxon>Streptophyta</taxon>
        <taxon>Embryophyta</taxon>
        <taxon>Marchantiophyta</taxon>
        <taxon>Marchantiopsida</taxon>
        <taxon>Marchantiidae</taxon>
        <taxon>Marchantiales</taxon>
        <taxon>Marchantiaceae</taxon>
        <taxon>Marchantia</taxon>
    </lineage>
</organism>
<dbReference type="AlphaFoldDB" id="A0A176VSW8"/>
<dbReference type="Proteomes" id="UP000077202">
    <property type="component" value="Unassembled WGS sequence"/>
</dbReference>
<evidence type="ECO:0000313" key="1">
    <source>
        <dbReference type="EMBL" id="OAE23928.1"/>
    </source>
</evidence>
<dbReference type="EMBL" id="LVLJ01002730">
    <property type="protein sequence ID" value="OAE23928.1"/>
    <property type="molecule type" value="Genomic_DNA"/>
</dbReference>
<evidence type="ECO:0000313" key="2">
    <source>
        <dbReference type="Proteomes" id="UP000077202"/>
    </source>
</evidence>
<name>A0A176VSW8_MARPO</name>
<sequence length="85" mass="9715">MVAYQSHQAIEDILRFGKLGIGRKSWDVAQETLPSTVRVSRGMGLLTAEERREFQMRTHAQEGEEVMSANEINTDLEDEQIRLPL</sequence>
<reference evidence="1" key="1">
    <citation type="submission" date="2016-03" db="EMBL/GenBank/DDBJ databases">
        <title>Mechanisms controlling the formation of the plant cell surface in tip-growing cells are functionally conserved among land plants.</title>
        <authorList>
            <person name="Honkanen S."/>
            <person name="Jones V.A."/>
            <person name="Morieri G."/>
            <person name="Champion C."/>
            <person name="Hetherington A.J."/>
            <person name="Kelly S."/>
            <person name="Saint-Marcoux D."/>
            <person name="Proust H."/>
            <person name="Prescott H."/>
            <person name="Dolan L."/>
        </authorList>
    </citation>
    <scope>NUCLEOTIDE SEQUENCE [LARGE SCALE GENOMIC DNA]</scope>
    <source>
        <tissue evidence="1">Whole gametophyte</tissue>
    </source>
</reference>
<gene>
    <name evidence="1" type="ORF">AXG93_1217s1400</name>
</gene>